<dbReference type="Gene3D" id="1.25.10.10">
    <property type="entry name" value="Leucine-rich Repeat Variant"/>
    <property type="match status" value="1"/>
</dbReference>
<evidence type="ECO:0000313" key="8">
    <source>
        <dbReference type="Proteomes" id="UP000319576"/>
    </source>
</evidence>
<dbReference type="InterPro" id="IPR055557">
    <property type="entry name" value="DUF7133"/>
</dbReference>
<dbReference type="SUPFAM" id="SSF48371">
    <property type="entry name" value="ARM repeat"/>
    <property type="match status" value="2"/>
</dbReference>
<dbReference type="PROSITE" id="PS51007">
    <property type="entry name" value="CYTC"/>
    <property type="match status" value="1"/>
</dbReference>
<dbReference type="EMBL" id="CP036273">
    <property type="protein sequence ID" value="QDU22931.1"/>
    <property type="molecule type" value="Genomic_DNA"/>
</dbReference>
<dbReference type="Gene3D" id="2.120.10.30">
    <property type="entry name" value="TolB, C-terminal domain"/>
    <property type="match status" value="1"/>
</dbReference>
<reference evidence="7 8" key="1">
    <citation type="submission" date="2019-02" db="EMBL/GenBank/DDBJ databases">
        <title>Deep-cultivation of Planctomycetes and their phenomic and genomic characterization uncovers novel biology.</title>
        <authorList>
            <person name="Wiegand S."/>
            <person name="Jogler M."/>
            <person name="Boedeker C."/>
            <person name="Pinto D."/>
            <person name="Vollmers J."/>
            <person name="Rivas-Marin E."/>
            <person name="Kohn T."/>
            <person name="Peeters S.H."/>
            <person name="Heuer A."/>
            <person name="Rast P."/>
            <person name="Oberbeckmann S."/>
            <person name="Bunk B."/>
            <person name="Jeske O."/>
            <person name="Meyerdierks A."/>
            <person name="Storesund J.E."/>
            <person name="Kallscheuer N."/>
            <person name="Luecker S."/>
            <person name="Lage O.M."/>
            <person name="Pohl T."/>
            <person name="Merkel B.J."/>
            <person name="Hornburger P."/>
            <person name="Mueller R.-W."/>
            <person name="Bruemmer F."/>
            <person name="Labrenz M."/>
            <person name="Spormann A.M."/>
            <person name="Op den Camp H."/>
            <person name="Overmann J."/>
            <person name="Amann R."/>
            <person name="Jetten M.S.M."/>
            <person name="Mascher T."/>
            <person name="Medema M.H."/>
            <person name="Devos D.P."/>
            <person name="Kaster A.-K."/>
            <person name="Ovreas L."/>
            <person name="Rohde M."/>
            <person name="Galperin M.Y."/>
            <person name="Jogler C."/>
        </authorList>
    </citation>
    <scope>NUCLEOTIDE SEQUENCE [LARGE SCALE GENOMIC DNA]</scope>
    <source>
        <strain evidence="7 8">ETA_A1</strain>
    </source>
</reference>
<keyword evidence="3 4" id="KW-0408">Iron</keyword>
<evidence type="ECO:0000256" key="2">
    <source>
        <dbReference type="ARBA" id="ARBA00022723"/>
    </source>
</evidence>
<dbReference type="InterPro" id="IPR009056">
    <property type="entry name" value="Cyt_c-like_dom"/>
</dbReference>
<sequence precursor="true">MNRWPVAVLALLAPFALAADPAPGPLPAEQAAKQSVLPDGFRMSVFAAEPLVTQPVSFCLDHRGRVWVAEALNYGAWQPTGKDRVAILEDTDGDGRADKRTVVCDNFNYITGVEVGFGGVWVMSPPGLYFVPIRDDKPSGPPQLVLDGFGYKESRHNLANGFTWGPDGWLYGGHGRTSPSDVGAPGTPAKDRIHCDGGVYRVHPITKKFEVFADGTTNPWGVDFDDYGQCFVSNCVNPHLFHMIPGGHYEPWRNRPSSQYAYERLPTIADHLHYPGGDIRGTVGKAETLAMGGGHAHCGTLVYLGDAFPKPFRNTVLTCNVHGRRVNNDILKRKGSGYVASHGKDLMVSADPWFMGVTLRLDPGGSVLLSDWSDTGECHTYKPDMKTGRIYRISHGEPKLPNVDLSKLSDKELVELQTHPNEWQVRTARRLLQERSTGWTDLKREAVRRSLFSAGRNHPEVTRRLRALWTLHAIGEHSPVTLTDLLADPAEHVRGWAVRLLCEARDPRVDQLVVRATVDPSPVVRLELAAALQRLRTDQRWSLALALLARAEDATDANLPLMIWYGFEPLVPADPERALDVAAKGQIPLVRQFAARRFLDHAATVGAKADLSPLAKVLAEAPPAAVPDLLRGAREGIKGRRNLPMPAGWPAVYAKLRDHADNQVRDNAVSLALAFGDPRAVTDLRALAADQAAPPADRAGAVESLVGVKAADLAPLLFDLLPDPATRRAAVRGLAAYPHPDTAAKVLAAYPRFDAGDKADAVATLAARRDTALSLLGAVEAKRVPRADVSAFAARQMFALNDAAVRDRLKQVWGEVRPTAGKPEVLAKYRAMLTPAYLRSADAASGKAVYARTCQACHKLNGQGTDIGPNLNGVNRGNLDYWLTNLTDPGAEVGKDYRMSVVRTVDGRVVSGIVVERSAARVVVQTATERVTLAADDVEGVADSPLSLMPEGQLDALRREDVRDLIAYLMGG</sequence>
<dbReference type="Pfam" id="PF00034">
    <property type="entry name" value="Cytochrom_C"/>
    <property type="match status" value="1"/>
</dbReference>
<evidence type="ECO:0000256" key="1">
    <source>
        <dbReference type="ARBA" id="ARBA00022617"/>
    </source>
</evidence>
<dbReference type="InterPro" id="IPR011042">
    <property type="entry name" value="6-blade_b-propeller_TolB-like"/>
</dbReference>
<feature type="chain" id="PRO_5022113883" evidence="5">
    <location>
        <begin position="19"/>
        <end position="972"/>
    </location>
</feature>
<evidence type="ECO:0000256" key="3">
    <source>
        <dbReference type="ARBA" id="ARBA00023004"/>
    </source>
</evidence>
<dbReference type="RefSeq" id="WP_145243039.1">
    <property type="nucleotide sequence ID" value="NZ_CP036273.1"/>
</dbReference>
<dbReference type="AlphaFoldDB" id="A0A517XZJ5"/>
<evidence type="ECO:0000259" key="6">
    <source>
        <dbReference type="PROSITE" id="PS51007"/>
    </source>
</evidence>
<keyword evidence="2 4" id="KW-0479">Metal-binding</keyword>
<dbReference type="GO" id="GO:0046872">
    <property type="term" value="F:metal ion binding"/>
    <property type="evidence" value="ECO:0007669"/>
    <property type="project" value="UniProtKB-KW"/>
</dbReference>
<dbReference type="GO" id="GO:0009055">
    <property type="term" value="F:electron transfer activity"/>
    <property type="evidence" value="ECO:0007669"/>
    <property type="project" value="InterPro"/>
</dbReference>
<accession>A0A517XZJ5</accession>
<dbReference type="KEGG" id="uli:ETAA1_49200"/>
<proteinExistence type="predicted"/>
<dbReference type="Proteomes" id="UP000319576">
    <property type="component" value="Chromosome"/>
</dbReference>
<keyword evidence="1 4" id="KW-0349">Heme</keyword>
<dbReference type="SUPFAM" id="SSF50952">
    <property type="entry name" value="Soluble quinoprotein glucose dehydrogenase"/>
    <property type="match status" value="1"/>
</dbReference>
<dbReference type="Gene3D" id="1.10.760.10">
    <property type="entry name" value="Cytochrome c-like domain"/>
    <property type="match status" value="1"/>
</dbReference>
<evidence type="ECO:0000256" key="4">
    <source>
        <dbReference type="PROSITE-ProRule" id="PRU00433"/>
    </source>
</evidence>
<keyword evidence="5" id="KW-0732">Signal</keyword>
<dbReference type="OrthoDB" id="225269at2"/>
<dbReference type="PANTHER" id="PTHR33546">
    <property type="entry name" value="LARGE, MULTIFUNCTIONAL SECRETED PROTEIN-RELATED"/>
    <property type="match status" value="1"/>
</dbReference>
<evidence type="ECO:0000313" key="7">
    <source>
        <dbReference type="EMBL" id="QDU22931.1"/>
    </source>
</evidence>
<dbReference type="InterPro" id="IPR036909">
    <property type="entry name" value="Cyt_c-like_dom_sf"/>
</dbReference>
<dbReference type="GO" id="GO:0020037">
    <property type="term" value="F:heme binding"/>
    <property type="evidence" value="ECO:0007669"/>
    <property type="project" value="InterPro"/>
</dbReference>
<dbReference type="PANTHER" id="PTHR33546:SF1">
    <property type="entry name" value="LARGE, MULTIFUNCTIONAL SECRETED PROTEIN"/>
    <property type="match status" value="1"/>
</dbReference>
<dbReference type="Pfam" id="PF23500">
    <property type="entry name" value="DUF7133"/>
    <property type="match status" value="1"/>
</dbReference>
<dbReference type="InterPro" id="IPR013428">
    <property type="entry name" value="Membrane-bound_put_N"/>
</dbReference>
<organism evidence="7 8">
    <name type="scientific">Urbifossiella limnaea</name>
    <dbReference type="NCBI Taxonomy" id="2528023"/>
    <lineage>
        <taxon>Bacteria</taxon>
        <taxon>Pseudomonadati</taxon>
        <taxon>Planctomycetota</taxon>
        <taxon>Planctomycetia</taxon>
        <taxon>Gemmatales</taxon>
        <taxon>Gemmataceae</taxon>
        <taxon>Urbifossiella</taxon>
    </lineage>
</organism>
<dbReference type="InterPro" id="IPR013427">
    <property type="entry name" value="Haem-bd_dom_put"/>
</dbReference>
<feature type="domain" description="Cytochrome c" evidence="6">
    <location>
        <begin position="841"/>
        <end position="972"/>
    </location>
</feature>
<evidence type="ECO:0000256" key="5">
    <source>
        <dbReference type="SAM" id="SignalP"/>
    </source>
</evidence>
<dbReference type="InterPro" id="IPR011989">
    <property type="entry name" value="ARM-like"/>
</dbReference>
<gene>
    <name evidence="7" type="ORF">ETAA1_49200</name>
</gene>
<dbReference type="InterPro" id="IPR011041">
    <property type="entry name" value="Quinoprot_gluc/sorb_DH_b-prop"/>
</dbReference>
<dbReference type="SUPFAM" id="SSF46626">
    <property type="entry name" value="Cytochrome c"/>
    <property type="match status" value="1"/>
</dbReference>
<keyword evidence="8" id="KW-1185">Reference proteome</keyword>
<dbReference type="NCBIfam" id="TIGR02604">
    <property type="entry name" value="Piru_Ver_Nterm"/>
    <property type="match status" value="1"/>
</dbReference>
<protein>
    <submittedName>
        <fullName evidence="7">Cytochrome c</fullName>
    </submittedName>
</protein>
<dbReference type="NCBIfam" id="TIGR02603">
    <property type="entry name" value="CxxCH_TIGR02603"/>
    <property type="match status" value="1"/>
</dbReference>
<feature type="signal peptide" evidence="5">
    <location>
        <begin position="1"/>
        <end position="18"/>
    </location>
</feature>
<dbReference type="InterPro" id="IPR016024">
    <property type="entry name" value="ARM-type_fold"/>
</dbReference>
<name>A0A517XZJ5_9BACT</name>